<dbReference type="FunFam" id="1.10.150.20:FF:000030">
    <property type="entry name" value="Flap endonuclease GEN-like 1"/>
    <property type="match status" value="1"/>
</dbReference>
<dbReference type="EMBL" id="JAVHJS010000016">
    <property type="protein sequence ID" value="KAK2832525.1"/>
    <property type="molecule type" value="Genomic_DNA"/>
</dbReference>
<evidence type="ECO:0000313" key="18">
    <source>
        <dbReference type="EMBL" id="KAK2832525.1"/>
    </source>
</evidence>
<dbReference type="Gene3D" id="3.40.50.1010">
    <property type="entry name" value="5'-nuclease"/>
    <property type="match status" value="1"/>
</dbReference>
<comment type="subunit">
    <text evidence="13">Largely monomeric, dimerizes on the Holliday junction and the first nick occurs upon dimerization at the junction.</text>
</comment>
<evidence type="ECO:0000256" key="12">
    <source>
        <dbReference type="ARBA" id="ARBA00038112"/>
    </source>
</evidence>
<feature type="compositionally biased region" description="Polar residues" evidence="15">
    <location>
        <begin position="668"/>
        <end position="680"/>
    </location>
</feature>
<keyword evidence="4" id="KW-0540">Nuclease</keyword>
<evidence type="ECO:0000256" key="13">
    <source>
        <dbReference type="ARBA" id="ARBA00063132"/>
    </source>
</evidence>
<comment type="cofactor">
    <cofactor evidence="1">
        <name>Mg(2+)</name>
        <dbReference type="ChEBI" id="CHEBI:18420"/>
    </cofactor>
</comment>
<keyword evidence="7" id="KW-0227">DNA damage</keyword>
<comment type="similarity">
    <text evidence="12">Belongs to the XPG/RAD2 endonuclease family. GEN subfamily.</text>
</comment>
<feature type="domain" description="XPG-I" evidence="16">
    <location>
        <begin position="129"/>
        <end position="200"/>
    </location>
</feature>
<dbReference type="GO" id="GO:0005634">
    <property type="term" value="C:nucleus"/>
    <property type="evidence" value="ECO:0007669"/>
    <property type="project" value="UniProtKB-SubCell"/>
</dbReference>
<evidence type="ECO:0000313" key="19">
    <source>
        <dbReference type="Proteomes" id="UP001187315"/>
    </source>
</evidence>
<feature type="compositionally biased region" description="Polar residues" evidence="15">
    <location>
        <begin position="830"/>
        <end position="846"/>
    </location>
</feature>
<dbReference type="InterPro" id="IPR036279">
    <property type="entry name" value="5-3_exonuclease_C_sf"/>
</dbReference>
<dbReference type="GO" id="GO:0046872">
    <property type="term" value="F:metal ion binding"/>
    <property type="evidence" value="ECO:0007669"/>
    <property type="project" value="UniProtKB-KW"/>
</dbReference>
<dbReference type="Pfam" id="PF00867">
    <property type="entry name" value="XPG_I"/>
    <property type="match status" value="1"/>
</dbReference>
<organism evidence="18 19">
    <name type="scientific">Tachysurus vachellii</name>
    <name type="common">Darkbarbel catfish</name>
    <name type="synonym">Pelteobagrus vachellii</name>
    <dbReference type="NCBI Taxonomy" id="175792"/>
    <lineage>
        <taxon>Eukaryota</taxon>
        <taxon>Metazoa</taxon>
        <taxon>Chordata</taxon>
        <taxon>Craniata</taxon>
        <taxon>Vertebrata</taxon>
        <taxon>Euteleostomi</taxon>
        <taxon>Actinopterygii</taxon>
        <taxon>Neopterygii</taxon>
        <taxon>Teleostei</taxon>
        <taxon>Ostariophysi</taxon>
        <taxon>Siluriformes</taxon>
        <taxon>Bagridae</taxon>
        <taxon>Tachysurus</taxon>
    </lineage>
</organism>
<feature type="compositionally biased region" description="Basic and acidic residues" evidence="15">
    <location>
        <begin position="747"/>
        <end position="764"/>
    </location>
</feature>
<feature type="domain" description="XPG N-terminal" evidence="17">
    <location>
        <begin position="1"/>
        <end position="96"/>
    </location>
</feature>
<dbReference type="InterPro" id="IPR006086">
    <property type="entry name" value="XPG-I_dom"/>
</dbReference>
<dbReference type="GO" id="GO:0017108">
    <property type="term" value="F:5'-flap endonuclease activity"/>
    <property type="evidence" value="ECO:0007669"/>
    <property type="project" value="TreeGrafter"/>
</dbReference>
<dbReference type="PRINTS" id="PR00853">
    <property type="entry name" value="XPGRADSUPER"/>
</dbReference>
<evidence type="ECO:0000256" key="7">
    <source>
        <dbReference type="ARBA" id="ARBA00022763"/>
    </source>
</evidence>
<keyword evidence="5" id="KW-0479">Metal-binding</keyword>
<keyword evidence="9" id="KW-0460">Magnesium</keyword>
<feature type="compositionally biased region" description="Basic and acidic residues" evidence="15">
    <location>
        <begin position="815"/>
        <end position="824"/>
    </location>
</feature>
<evidence type="ECO:0000256" key="3">
    <source>
        <dbReference type="ARBA" id="ARBA00022553"/>
    </source>
</evidence>
<feature type="compositionally biased region" description="Polar residues" evidence="15">
    <location>
        <begin position="788"/>
        <end position="800"/>
    </location>
</feature>
<dbReference type="GO" id="GO:0008821">
    <property type="term" value="F:crossover junction DNA endonuclease activity"/>
    <property type="evidence" value="ECO:0007669"/>
    <property type="project" value="UniProtKB-ARBA"/>
</dbReference>
<feature type="region of interest" description="Disordered" evidence="15">
    <location>
        <begin position="667"/>
        <end position="876"/>
    </location>
</feature>
<evidence type="ECO:0000259" key="17">
    <source>
        <dbReference type="SMART" id="SM00485"/>
    </source>
</evidence>
<keyword evidence="8" id="KW-0378">Hydrolase</keyword>
<keyword evidence="6" id="KW-0255">Endonuclease</keyword>
<dbReference type="SMART" id="SM00484">
    <property type="entry name" value="XPGI"/>
    <property type="match status" value="1"/>
</dbReference>
<evidence type="ECO:0000256" key="10">
    <source>
        <dbReference type="ARBA" id="ARBA00023204"/>
    </source>
</evidence>
<evidence type="ECO:0000256" key="11">
    <source>
        <dbReference type="ARBA" id="ARBA00023242"/>
    </source>
</evidence>
<evidence type="ECO:0000256" key="2">
    <source>
        <dbReference type="ARBA" id="ARBA00004123"/>
    </source>
</evidence>
<dbReference type="InterPro" id="IPR006085">
    <property type="entry name" value="XPG_DNA_repair_N"/>
</dbReference>
<keyword evidence="10" id="KW-0234">DNA repair</keyword>
<dbReference type="SMART" id="SM00485">
    <property type="entry name" value="XPGN"/>
    <property type="match status" value="1"/>
</dbReference>
<keyword evidence="19" id="KW-1185">Reference proteome</keyword>
<accession>A0AA88M7T7</accession>
<keyword evidence="11" id="KW-0539">Nucleus</keyword>
<keyword evidence="3" id="KW-0597">Phosphoprotein</keyword>
<evidence type="ECO:0000256" key="1">
    <source>
        <dbReference type="ARBA" id="ARBA00001946"/>
    </source>
</evidence>
<dbReference type="Gene3D" id="1.10.150.20">
    <property type="entry name" value="5' to 3' exonuclease, C-terminal subdomain"/>
    <property type="match status" value="1"/>
</dbReference>
<dbReference type="PANTHER" id="PTHR11081">
    <property type="entry name" value="FLAP ENDONUCLEASE FAMILY MEMBER"/>
    <property type="match status" value="1"/>
</dbReference>
<dbReference type="PANTHER" id="PTHR11081:SF70">
    <property type="entry name" value="FLAP ENDONUCLEASE GEN HOMOLOG 1"/>
    <property type="match status" value="1"/>
</dbReference>
<proteinExistence type="inferred from homology"/>
<dbReference type="CDD" id="cd09869">
    <property type="entry name" value="PIN_GEN1"/>
    <property type="match status" value="1"/>
</dbReference>
<name>A0AA88M7T7_TACVA</name>
<dbReference type="Pfam" id="PF18704">
    <property type="entry name" value="Chromo_2"/>
    <property type="match status" value="1"/>
</dbReference>
<protein>
    <recommendedName>
        <fullName evidence="14">Flap endonuclease GEN homolog 1</fullName>
    </recommendedName>
</protein>
<evidence type="ECO:0000256" key="6">
    <source>
        <dbReference type="ARBA" id="ARBA00022759"/>
    </source>
</evidence>
<dbReference type="InterPro" id="IPR029060">
    <property type="entry name" value="PIN-like_dom_sf"/>
</dbReference>
<comment type="caution">
    <text evidence="18">The sequence shown here is derived from an EMBL/GenBank/DDBJ whole genome shotgun (WGS) entry which is preliminary data.</text>
</comment>
<dbReference type="InterPro" id="IPR041012">
    <property type="entry name" value="GEN_chromo"/>
</dbReference>
<dbReference type="GO" id="GO:0000400">
    <property type="term" value="F:four-way junction DNA binding"/>
    <property type="evidence" value="ECO:0007669"/>
    <property type="project" value="UniProtKB-ARBA"/>
</dbReference>
<evidence type="ECO:0000259" key="16">
    <source>
        <dbReference type="SMART" id="SM00484"/>
    </source>
</evidence>
<evidence type="ECO:0000256" key="4">
    <source>
        <dbReference type="ARBA" id="ARBA00022722"/>
    </source>
</evidence>
<dbReference type="Pfam" id="PF00752">
    <property type="entry name" value="XPG_N"/>
    <property type="match status" value="1"/>
</dbReference>
<gene>
    <name evidence="18" type="ORF">Q7C36_015987</name>
</gene>
<dbReference type="InterPro" id="IPR006084">
    <property type="entry name" value="XPG/Rad2"/>
</dbReference>
<evidence type="ECO:0000256" key="14">
    <source>
        <dbReference type="ARBA" id="ARBA00070188"/>
    </source>
</evidence>
<evidence type="ECO:0000256" key="9">
    <source>
        <dbReference type="ARBA" id="ARBA00022842"/>
    </source>
</evidence>
<dbReference type="SUPFAM" id="SSF47807">
    <property type="entry name" value="5' to 3' exonuclease, C-terminal subdomain"/>
    <property type="match status" value="1"/>
</dbReference>
<reference evidence="18" key="1">
    <citation type="submission" date="2023-08" db="EMBL/GenBank/DDBJ databases">
        <title>Pelteobagrus vachellii genome.</title>
        <authorList>
            <person name="Liu H."/>
        </authorList>
    </citation>
    <scope>NUCLEOTIDE SEQUENCE</scope>
    <source>
        <strain evidence="18">PRFRI_2022a</strain>
        <tissue evidence="18">Muscle</tissue>
    </source>
</reference>
<evidence type="ECO:0000256" key="5">
    <source>
        <dbReference type="ARBA" id="ARBA00022723"/>
    </source>
</evidence>
<dbReference type="Proteomes" id="UP001187315">
    <property type="component" value="Unassembled WGS sequence"/>
</dbReference>
<feature type="compositionally biased region" description="Basic and acidic residues" evidence="15">
    <location>
        <begin position="705"/>
        <end position="721"/>
    </location>
</feature>
<feature type="compositionally biased region" description="Polar residues" evidence="15">
    <location>
        <begin position="604"/>
        <end position="617"/>
    </location>
</feature>
<evidence type="ECO:0000256" key="8">
    <source>
        <dbReference type="ARBA" id="ARBA00022801"/>
    </source>
</evidence>
<comment type="subcellular location">
    <subcellularLocation>
        <location evidence="2">Nucleus</location>
    </subcellularLocation>
</comment>
<dbReference type="SUPFAM" id="SSF88723">
    <property type="entry name" value="PIN domain-like"/>
    <property type="match status" value="1"/>
</dbReference>
<dbReference type="GO" id="GO:0006281">
    <property type="term" value="P:DNA repair"/>
    <property type="evidence" value="ECO:0007669"/>
    <property type="project" value="UniProtKB-KW"/>
</dbReference>
<feature type="region of interest" description="Disordered" evidence="15">
    <location>
        <begin position="604"/>
        <end position="627"/>
    </location>
</feature>
<evidence type="ECO:0000256" key="15">
    <source>
        <dbReference type="SAM" id="MobiDB-lite"/>
    </source>
</evidence>
<sequence length="876" mass="98410">MGVNDLWSILSPVCESVPLYSLTGQTLAVDLSLWICEAQHVQGMMGKVTKPHLRNLFFRASSLLRMGIKLVFVMEGEAPKIKAETMSKRTGMAFRGSKINKSVQKPTTATNTSRGRFKAVLRECAEMLDYLGIPWVTAAGEAEAMCAFMDAQGLVDGCITSDGDAFLYGARTVYRNFNMNTKDPQIDCYKMSRVETELELKRETLVGLAVLLGCDYIPKVHKSVPGVGKEQALKLIQNLKETTLLQKFSDWQKTASEIKDFTMKKVTHCLVCRHPGSAKAHERSGCVFCDSKTFCQPQDYDSQCPCDWHRTEHDRQAFSVETVVKKKTLACDTFPFTEIIDEFLVPKDKTVSSFKRRKPNLLLMQNFALDKMEWPKHYTSEKVLTLMTYTELTNRSQGTQSSTLIRPSRIYKRRVRNGISCFEILWNKPDHYVFPEDCAQDDSDVVRTVEEENLFTLAFPDVVQLFHKDTAEAKDNKLKKKKPKAAKQKPVVSSDGVSDLFAQMSLKGASHLEPLVSSRKGLTVLETDSDSRTTATSQLTKDLNCQEVQPTSNCPSFTQQAEAPASPILTGTLSQTQSSLSVSVVIDELHLSSIDWDALSFTAAPSPQPQHSKSDSPPVNKLDEETKTEACSSFTAVRADCVELAAQHADRLSERSLMERVHLRNMMKKSQLQSDGSGQKYTEGHEPLSEKPKAPSHSETSRINTDSKEKTSTKTQQHKDSLTVCVPPKYKFVKPKHFNRPSNYREQTNKESVCKKSVCRRQESTGDESDVENQPQSKLKTDVKPKSRTLQKTVSVQQQHEQNETRCKIFTNSVDTHHRSESTPRKKQPHNTGFSRPNPLVQTCSTKSDDDDDDDSDASISSPLPLTERLKLKLNK</sequence>
<dbReference type="AlphaFoldDB" id="A0AA88M7T7"/>
<feature type="compositionally biased region" description="Basic and acidic residues" evidence="15">
    <location>
        <begin position="682"/>
        <end position="693"/>
    </location>
</feature>
<dbReference type="FunFam" id="3.40.50.1010:FF:000024">
    <property type="entry name" value="flap endonuclease GEN homolog 1"/>
    <property type="match status" value="1"/>
</dbReference>